<feature type="domain" description="J" evidence="4">
    <location>
        <begin position="490"/>
        <end position="556"/>
    </location>
</feature>
<name>A0ABQ5S487_9CHLO</name>
<feature type="compositionally biased region" description="Basic and acidic residues" evidence="3">
    <location>
        <begin position="18"/>
        <end position="50"/>
    </location>
</feature>
<feature type="region of interest" description="Disordered" evidence="3">
    <location>
        <begin position="1"/>
        <end position="153"/>
    </location>
</feature>
<reference evidence="5 6" key="1">
    <citation type="journal article" date="2023" name="IScience">
        <title>Expanded male sex-determining region conserved during the evolution of homothallism in the green alga Volvox.</title>
        <authorList>
            <person name="Yamamoto K."/>
            <person name="Matsuzaki R."/>
            <person name="Mahakham W."/>
            <person name="Heman W."/>
            <person name="Sekimoto H."/>
            <person name="Kawachi M."/>
            <person name="Minakuchi Y."/>
            <person name="Toyoda A."/>
            <person name="Nozaki H."/>
        </authorList>
    </citation>
    <scope>NUCLEOTIDE SEQUENCE [LARGE SCALE GENOMIC DNA]</scope>
    <source>
        <strain evidence="5 6">NIES-4468</strain>
    </source>
</reference>
<keyword evidence="2" id="KW-0175">Coiled coil</keyword>
<dbReference type="CDD" id="cd00105">
    <property type="entry name" value="KH-I"/>
    <property type="match status" value="1"/>
</dbReference>
<dbReference type="PRINTS" id="PR00625">
    <property type="entry name" value="JDOMAIN"/>
</dbReference>
<evidence type="ECO:0000256" key="3">
    <source>
        <dbReference type="SAM" id="MobiDB-lite"/>
    </source>
</evidence>
<keyword evidence="1" id="KW-0694">RNA-binding</keyword>
<feature type="coiled-coil region" evidence="2">
    <location>
        <begin position="445"/>
        <end position="480"/>
    </location>
</feature>
<dbReference type="Proteomes" id="UP001165090">
    <property type="component" value="Unassembled WGS sequence"/>
</dbReference>
<comment type="caution">
    <text evidence="5">The sequence shown here is derived from an EMBL/GenBank/DDBJ whole genome shotgun (WGS) entry which is preliminary data.</text>
</comment>
<dbReference type="Pfam" id="PF00013">
    <property type="entry name" value="KH_1"/>
    <property type="match status" value="1"/>
</dbReference>
<dbReference type="SUPFAM" id="SSF54791">
    <property type="entry name" value="Eukaryotic type KH-domain (KH-domain type I)"/>
    <property type="match status" value="1"/>
</dbReference>
<dbReference type="InterPro" id="IPR004088">
    <property type="entry name" value="KH_dom_type_1"/>
</dbReference>
<gene>
    <name evidence="5" type="ORF">VaNZ11_007460</name>
</gene>
<evidence type="ECO:0000256" key="1">
    <source>
        <dbReference type="PROSITE-ProRule" id="PRU00117"/>
    </source>
</evidence>
<accession>A0ABQ5S487</accession>
<sequence length="563" mass="63844">MGRRSRSRSGGRSRSRERRNSSRDRRSYRSRSWDRSRSRDRRDRSRERDRRRSRSRDRRDRDRRESGSRSTGKDHGRRSRSRSRDRSERERDKDRYRDRIRDRDSDRDRDRDKDREREKDRSKGDGDLRGSIQAPQESTASQPPSQQQQQPAGGVDLEKLARLAAWKARQGVATDAATVTTAGAAMGTVPEPAEGTAAPLTSPKAQVWMPWEDSSALAGGGAVHSAVGGATLAAGTVPAVNRPGTLVGEGDDEDDPMVAAAAAEALDAIIRKRMRQDPTYVPPKVAAKRAKDMADDLARQMADKDEEDPLDAFMAAAVMPEVKQRQAEEEARRQEERRKLAEKIVSGKGPPSLDILAESDDDDPDANPDMEIQIPSNKVKLMIGPGGEKIKEIQRKSKCRIQVKKDEKELNRGFGAGFKLDVEDLLQTGEKKLTTIMLFGDQKAVEMAERMIMEAIENKEQKQKNRQKEYERKREAKRRERMLYHLRHAKDYEALELPLGASKLDVKKAYRRLAMQWHPDKHPDNPDEAKSKFQEIQKAYDSLMSTSEDDIIEQLADKPEGAT</sequence>
<dbReference type="Gene3D" id="3.30.1370.10">
    <property type="entry name" value="K Homology domain, type 1"/>
    <property type="match status" value="1"/>
</dbReference>
<organism evidence="5 6">
    <name type="scientific">Volvox africanus</name>
    <dbReference type="NCBI Taxonomy" id="51714"/>
    <lineage>
        <taxon>Eukaryota</taxon>
        <taxon>Viridiplantae</taxon>
        <taxon>Chlorophyta</taxon>
        <taxon>core chlorophytes</taxon>
        <taxon>Chlorophyceae</taxon>
        <taxon>CS clade</taxon>
        <taxon>Chlamydomonadales</taxon>
        <taxon>Volvocaceae</taxon>
        <taxon>Volvox</taxon>
    </lineage>
</organism>
<dbReference type="InterPro" id="IPR001623">
    <property type="entry name" value="DnaJ_domain"/>
</dbReference>
<feature type="region of interest" description="Disordered" evidence="3">
    <location>
        <begin position="322"/>
        <end position="366"/>
    </location>
</feature>
<feature type="compositionally biased region" description="Basic and acidic residues" evidence="3">
    <location>
        <begin position="322"/>
        <end position="342"/>
    </location>
</feature>
<dbReference type="PROSITE" id="PS50076">
    <property type="entry name" value="DNAJ_2"/>
    <property type="match status" value="1"/>
</dbReference>
<dbReference type="InterPro" id="IPR050817">
    <property type="entry name" value="DjlA_DnaK_co-chaperone"/>
</dbReference>
<dbReference type="InterPro" id="IPR036869">
    <property type="entry name" value="J_dom_sf"/>
</dbReference>
<dbReference type="PROSITE" id="PS50084">
    <property type="entry name" value="KH_TYPE_1"/>
    <property type="match status" value="1"/>
</dbReference>
<evidence type="ECO:0000259" key="4">
    <source>
        <dbReference type="PROSITE" id="PS50076"/>
    </source>
</evidence>
<dbReference type="EMBL" id="BSDZ01000017">
    <property type="protein sequence ID" value="GLI64258.1"/>
    <property type="molecule type" value="Genomic_DNA"/>
</dbReference>
<dbReference type="Gene3D" id="1.10.287.110">
    <property type="entry name" value="DnaJ domain"/>
    <property type="match status" value="1"/>
</dbReference>
<dbReference type="CDD" id="cd06257">
    <property type="entry name" value="DnaJ"/>
    <property type="match status" value="1"/>
</dbReference>
<feature type="compositionally biased region" description="Low complexity" evidence="3">
    <location>
        <begin position="133"/>
        <end position="152"/>
    </location>
</feature>
<dbReference type="SMART" id="SM00271">
    <property type="entry name" value="DnaJ"/>
    <property type="match status" value="1"/>
</dbReference>
<dbReference type="SUPFAM" id="SSF46565">
    <property type="entry name" value="Chaperone J-domain"/>
    <property type="match status" value="1"/>
</dbReference>
<evidence type="ECO:0000313" key="5">
    <source>
        <dbReference type="EMBL" id="GLI64258.1"/>
    </source>
</evidence>
<proteinExistence type="predicted"/>
<dbReference type="SMART" id="SM00322">
    <property type="entry name" value="KH"/>
    <property type="match status" value="1"/>
</dbReference>
<dbReference type="Pfam" id="PF00226">
    <property type="entry name" value="DnaJ"/>
    <property type="match status" value="1"/>
</dbReference>
<protein>
    <recommendedName>
        <fullName evidence="4">J domain-containing protein</fullName>
    </recommendedName>
</protein>
<feature type="compositionally biased region" description="Acidic residues" evidence="3">
    <location>
        <begin position="357"/>
        <end position="366"/>
    </location>
</feature>
<dbReference type="InterPro" id="IPR004087">
    <property type="entry name" value="KH_dom"/>
</dbReference>
<keyword evidence="6" id="KW-1185">Reference proteome</keyword>
<dbReference type="InterPro" id="IPR036612">
    <property type="entry name" value="KH_dom_type_1_sf"/>
</dbReference>
<evidence type="ECO:0000313" key="6">
    <source>
        <dbReference type="Proteomes" id="UP001165090"/>
    </source>
</evidence>
<feature type="compositionally biased region" description="Basic and acidic residues" evidence="3">
    <location>
        <begin position="82"/>
        <end position="128"/>
    </location>
</feature>
<feature type="compositionally biased region" description="Basic and acidic residues" evidence="3">
    <location>
        <begin position="57"/>
        <end position="74"/>
    </location>
</feature>
<evidence type="ECO:0000256" key="2">
    <source>
        <dbReference type="SAM" id="Coils"/>
    </source>
</evidence>
<dbReference type="PANTHER" id="PTHR24074">
    <property type="entry name" value="CO-CHAPERONE PROTEIN DJLA"/>
    <property type="match status" value="1"/>
</dbReference>
<feature type="compositionally biased region" description="Basic residues" evidence="3">
    <location>
        <begin position="1"/>
        <end position="17"/>
    </location>
</feature>